<evidence type="ECO:0000256" key="2">
    <source>
        <dbReference type="ARBA" id="ARBA00022649"/>
    </source>
</evidence>
<dbReference type="GO" id="GO:0044010">
    <property type="term" value="P:single-species biofilm formation"/>
    <property type="evidence" value="ECO:0007669"/>
    <property type="project" value="InterPro"/>
</dbReference>
<protein>
    <submittedName>
        <fullName evidence="3">DNA-damage-inducible protein J</fullName>
    </submittedName>
</protein>
<dbReference type="PANTHER" id="PTHR38781">
    <property type="entry name" value="ANTITOXIN DINJ-RELATED"/>
    <property type="match status" value="1"/>
</dbReference>
<dbReference type="InterPro" id="IPR013321">
    <property type="entry name" value="Arc_rbn_hlx_hlx"/>
</dbReference>
<reference evidence="3" key="1">
    <citation type="submission" date="2019-02" db="EMBL/GenBank/DDBJ databases">
        <authorList>
            <person name="Gruber-Vodicka R. H."/>
            <person name="Seah K. B. B."/>
        </authorList>
    </citation>
    <scope>NUCLEOTIDE SEQUENCE</scope>
    <source>
        <strain evidence="3">BECK_S313</strain>
    </source>
</reference>
<dbReference type="Gene3D" id="1.10.1220.10">
    <property type="entry name" value="Met repressor-like"/>
    <property type="match status" value="1"/>
</dbReference>
<proteinExistence type="inferred from homology"/>
<dbReference type="InterPro" id="IPR007337">
    <property type="entry name" value="RelB/DinJ"/>
</dbReference>
<dbReference type="PANTHER" id="PTHR38781:SF1">
    <property type="entry name" value="ANTITOXIN DINJ-RELATED"/>
    <property type="match status" value="1"/>
</dbReference>
<accession>A0A450VZV2</accession>
<dbReference type="GO" id="GO:0015643">
    <property type="term" value="F:toxic substance binding"/>
    <property type="evidence" value="ECO:0007669"/>
    <property type="project" value="InterPro"/>
</dbReference>
<comment type="similarity">
    <text evidence="1">Belongs to the RelB/DinJ antitoxin family.</text>
</comment>
<dbReference type="GO" id="GO:0000987">
    <property type="term" value="F:cis-regulatory region sequence-specific DNA binding"/>
    <property type="evidence" value="ECO:0007669"/>
    <property type="project" value="InterPro"/>
</dbReference>
<dbReference type="EMBL" id="CAADFK010000014">
    <property type="protein sequence ID" value="VFK10290.1"/>
    <property type="molecule type" value="Genomic_DNA"/>
</dbReference>
<gene>
    <name evidence="3" type="ORF">BECKLPF1236B_GA0070989_101413</name>
</gene>
<evidence type="ECO:0000313" key="3">
    <source>
        <dbReference type="EMBL" id="VFK10290.1"/>
    </source>
</evidence>
<dbReference type="GO" id="GO:0006351">
    <property type="term" value="P:DNA-templated transcription"/>
    <property type="evidence" value="ECO:0007669"/>
    <property type="project" value="TreeGrafter"/>
</dbReference>
<dbReference type="AlphaFoldDB" id="A0A450VZV2"/>
<name>A0A450VZV2_9GAMM</name>
<dbReference type="PIRSF" id="PIRSF003108">
    <property type="entry name" value="DinJ"/>
    <property type="match status" value="1"/>
</dbReference>
<dbReference type="Pfam" id="PF04221">
    <property type="entry name" value="RelB"/>
    <property type="match status" value="1"/>
</dbReference>
<evidence type="ECO:0000256" key="1">
    <source>
        <dbReference type="ARBA" id="ARBA00010562"/>
    </source>
</evidence>
<sequence>MKTAAVHARIEPETKQKAEDVLRNLGITPNEAIRILYRQICLRGDLPFPVEIPNERTSKTLAKSRRGEDMEEFDALDRMFESWER</sequence>
<dbReference type="InterPro" id="IPR026262">
    <property type="entry name" value="DinJ"/>
</dbReference>
<organism evidence="3">
    <name type="scientific">Candidatus Kentrum sp. LPFa</name>
    <dbReference type="NCBI Taxonomy" id="2126335"/>
    <lineage>
        <taxon>Bacteria</taxon>
        <taxon>Pseudomonadati</taxon>
        <taxon>Pseudomonadota</taxon>
        <taxon>Gammaproteobacteria</taxon>
        <taxon>Candidatus Kentrum</taxon>
    </lineage>
</organism>
<keyword evidence="2" id="KW-1277">Toxin-antitoxin system</keyword>
<dbReference type="GO" id="GO:0006355">
    <property type="term" value="P:regulation of DNA-templated transcription"/>
    <property type="evidence" value="ECO:0007669"/>
    <property type="project" value="InterPro"/>
</dbReference>
<dbReference type="NCBIfam" id="TIGR02384">
    <property type="entry name" value="RelB_DinJ"/>
    <property type="match status" value="1"/>
</dbReference>